<keyword evidence="2" id="KW-0229">DNA integration</keyword>
<evidence type="ECO:0000256" key="2">
    <source>
        <dbReference type="ARBA" id="ARBA00022908"/>
    </source>
</evidence>
<dbReference type="PANTHER" id="PTHR30461:SF26">
    <property type="entry name" value="RESOLVASE HOMOLOG YNEB"/>
    <property type="match status" value="1"/>
</dbReference>
<dbReference type="EMBL" id="DWZA01000051">
    <property type="protein sequence ID" value="HJA71052.1"/>
    <property type="molecule type" value="Genomic_DNA"/>
</dbReference>
<evidence type="ECO:0000256" key="4">
    <source>
        <dbReference type="ARBA" id="ARBA00023172"/>
    </source>
</evidence>
<dbReference type="SMART" id="SM00857">
    <property type="entry name" value="Resolvase"/>
    <property type="match status" value="1"/>
</dbReference>
<feature type="active site" description="O-(5'-phospho-DNA)-serine intermediate" evidence="5">
    <location>
        <position position="12"/>
    </location>
</feature>
<evidence type="ECO:0000313" key="8">
    <source>
        <dbReference type="Proteomes" id="UP000823900"/>
    </source>
</evidence>
<organism evidence="7 8">
    <name type="scientific">Candidatus Lachnoclostridium stercoravium</name>
    <dbReference type="NCBI Taxonomy" id="2838633"/>
    <lineage>
        <taxon>Bacteria</taxon>
        <taxon>Bacillati</taxon>
        <taxon>Bacillota</taxon>
        <taxon>Clostridia</taxon>
        <taxon>Lachnospirales</taxon>
        <taxon>Lachnospiraceae</taxon>
    </lineage>
</organism>
<keyword evidence="3" id="KW-0238">DNA-binding</keyword>
<name>A0A9D2HHN9_9FIRM</name>
<protein>
    <submittedName>
        <fullName evidence="7">Recombinase family protein</fullName>
    </submittedName>
</protein>
<evidence type="ECO:0000259" key="6">
    <source>
        <dbReference type="PROSITE" id="PS51736"/>
    </source>
</evidence>
<comment type="similarity">
    <text evidence="1">Belongs to the site-specific recombinase resolvase family.</text>
</comment>
<accession>A0A9D2HHN9</accession>
<dbReference type="PANTHER" id="PTHR30461">
    <property type="entry name" value="DNA-INVERTASE FROM LAMBDOID PROPHAGE"/>
    <property type="match status" value="1"/>
</dbReference>
<evidence type="ECO:0000313" key="7">
    <source>
        <dbReference type="EMBL" id="HJA71052.1"/>
    </source>
</evidence>
<evidence type="ECO:0000256" key="5">
    <source>
        <dbReference type="PIRSR" id="PIRSR606118-50"/>
    </source>
</evidence>
<dbReference type="Pfam" id="PF00239">
    <property type="entry name" value="Resolvase"/>
    <property type="match status" value="1"/>
</dbReference>
<reference evidence="7" key="1">
    <citation type="journal article" date="2021" name="PeerJ">
        <title>Extensive microbial diversity within the chicken gut microbiome revealed by metagenomics and culture.</title>
        <authorList>
            <person name="Gilroy R."/>
            <person name="Ravi A."/>
            <person name="Getino M."/>
            <person name="Pursley I."/>
            <person name="Horton D.L."/>
            <person name="Alikhan N.F."/>
            <person name="Baker D."/>
            <person name="Gharbi K."/>
            <person name="Hall N."/>
            <person name="Watson M."/>
            <person name="Adriaenssens E.M."/>
            <person name="Foster-Nyarko E."/>
            <person name="Jarju S."/>
            <person name="Secka A."/>
            <person name="Antonio M."/>
            <person name="Oren A."/>
            <person name="Chaudhuri R.R."/>
            <person name="La Ragione R."/>
            <person name="Hildebrand F."/>
            <person name="Pallen M.J."/>
        </authorList>
    </citation>
    <scope>NUCLEOTIDE SEQUENCE</scope>
    <source>
        <strain evidence="7">CHK178-16964</strain>
    </source>
</reference>
<feature type="domain" description="Resolvase/invertase-type recombinase catalytic" evidence="6">
    <location>
        <begin position="4"/>
        <end position="149"/>
    </location>
</feature>
<dbReference type="CDD" id="cd03768">
    <property type="entry name" value="SR_ResInv"/>
    <property type="match status" value="1"/>
</dbReference>
<dbReference type="InterPro" id="IPR050639">
    <property type="entry name" value="SSR_resolvase"/>
</dbReference>
<dbReference type="GO" id="GO:0003677">
    <property type="term" value="F:DNA binding"/>
    <property type="evidence" value="ECO:0007669"/>
    <property type="project" value="UniProtKB-KW"/>
</dbReference>
<dbReference type="GO" id="GO:0015074">
    <property type="term" value="P:DNA integration"/>
    <property type="evidence" value="ECO:0007669"/>
    <property type="project" value="UniProtKB-KW"/>
</dbReference>
<keyword evidence="4" id="KW-0233">DNA recombination</keyword>
<dbReference type="InterPro" id="IPR006118">
    <property type="entry name" value="Recombinase_CS"/>
</dbReference>
<dbReference type="PROSITE" id="PS00398">
    <property type="entry name" value="RECOMBINASES_2"/>
    <property type="match status" value="1"/>
</dbReference>
<dbReference type="GO" id="GO:0000150">
    <property type="term" value="F:DNA strand exchange activity"/>
    <property type="evidence" value="ECO:0007669"/>
    <property type="project" value="InterPro"/>
</dbReference>
<sequence length="221" mass="25753">MAKRIYGYVRVSAKDQNESRQIEALAQFPVERKNIFMDKRSGKDFERPSWNQLLKKLQPGDLLVVKSIDRLGRNYDEILVQWRHLTKERGVDICVLDMPLLDTRAQGRDLTGTFIADLVLQILSYVAQTERENIRRRQAEGIACAKARGVHFGRAERIIPDFDHIAGMWQRGSITATEAARRCGLSRQRFYKRIQKRPALQCEQKYTFVTLAISLYFSRKY</sequence>
<dbReference type="AlphaFoldDB" id="A0A9D2HHN9"/>
<reference evidence="7" key="2">
    <citation type="submission" date="2021-04" db="EMBL/GenBank/DDBJ databases">
        <authorList>
            <person name="Gilroy R."/>
        </authorList>
    </citation>
    <scope>NUCLEOTIDE SEQUENCE</scope>
    <source>
        <strain evidence="7">CHK178-16964</strain>
    </source>
</reference>
<dbReference type="SUPFAM" id="SSF53041">
    <property type="entry name" value="Resolvase-like"/>
    <property type="match status" value="1"/>
</dbReference>
<gene>
    <name evidence="7" type="ORF">IAA07_05645</name>
</gene>
<dbReference type="PROSITE" id="PS51736">
    <property type="entry name" value="RECOMBINASES_3"/>
    <property type="match status" value="1"/>
</dbReference>
<comment type="caution">
    <text evidence="7">The sequence shown here is derived from an EMBL/GenBank/DDBJ whole genome shotgun (WGS) entry which is preliminary data.</text>
</comment>
<evidence type="ECO:0000256" key="3">
    <source>
        <dbReference type="ARBA" id="ARBA00023125"/>
    </source>
</evidence>
<dbReference type="Proteomes" id="UP000823900">
    <property type="component" value="Unassembled WGS sequence"/>
</dbReference>
<evidence type="ECO:0000256" key="1">
    <source>
        <dbReference type="ARBA" id="ARBA00009913"/>
    </source>
</evidence>
<dbReference type="Gene3D" id="3.40.50.1390">
    <property type="entry name" value="Resolvase, N-terminal catalytic domain"/>
    <property type="match status" value="1"/>
</dbReference>
<dbReference type="InterPro" id="IPR006119">
    <property type="entry name" value="Resolv_N"/>
</dbReference>
<dbReference type="InterPro" id="IPR036162">
    <property type="entry name" value="Resolvase-like_N_sf"/>
</dbReference>
<proteinExistence type="inferred from homology"/>